<proteinExistence type="inferred from homology"/>
<keyword evidence="3" id="KW-0731">Sigma factor</keyword>
<dbReference type="CDD" id="cd06171">
    <property type="entry name" value="Sigma70_r4"/>
    <property type="match status" value="1"/>
</dbReference>
<keyword evidence="4" id="KW-0238">DNA-binding</keyword>
<reference evidence="8 9" key="1">
    <citation type="submission" date="2019-09" db="EMBL/GenBank/DDBJ databases">
        <title>Draft genome sequence of Ginsengibacter sp. BR5-29.</title>
        <authorList>
            <person name="Im W.-T."/>
        </authorList>
    </citation>
    <scope>NUCLEOTIDE SEQUENCE [LARGE SCALE GENOMIC DNA]</scope>
    <source>
        <strain evidence="8 9">BR5-29</strain>
    </source>
</reference>
<dbReference type="Pfam" id="PF04542">
    <property type="entry name" value="Sigma70_r2"/>
    <property type="match status" value="1"/>
</dbReference>
<dbReference type="SUPFAM" id="SSF88946">
    <property type="entry name" value="Sigma2 domain of RNA polymerase sigma factors"/>
    <property type="match status" value="1"/>
</dbReference>
<keyword evidence="9" id="KW-1185">Reference proteome</keyword>
<comment type="similarity">
    <text evidence="1">Belongs to the sigma-70 factor family. ECF subfamily.</text>
</comment>
<accession>A0A5J5ID39</accession>
<dbReference type="GO" id="GO:0006352">
    <property type="term" value="P:DNA-templated transcription initiation"/>
    <property type="evidence" value="ECO:0007669"/>
    <property type="project" value="InterPro"/>
</dbReference>
<dbReference type="Gene3D" id="1.10.10.10">
    <property type="entry name" value="Winged helix-like DNA-binding domain superfamily/Winged helix DNA-binding domain"/>
    <property type="match status" value="1"/>
</dbReference>
<dbReference type="InterPro" id="IPR013325">
    <property type="entry name" value="RNA_pol_sigma_r2"/>
</dbReference>
<evidence type="ECO:0000256" key="5">
    <source>
        <dbReference type="ARBA" id="ARBA00023163"/>
    </source>
</evidence>
<feature type="domain" description="RNA polymerase sigma-70 region 4" evidence="7">
    <location>
        <begin position="133"/>
        <end position="178"/>
    </location>
</feature>
<evidence type="ECO:0000259" key="7">
    <source>
        <dbReference type="Pfam" id="PF04545"/>
    </source>
</evidence>
<evidence type="ECO:0000256" key="3">
    <source>
        <dbReference type="ARBA" id="ARBA00023082"/>
    </source>
</evidence>
<dbReference type="SUPFAM" id="SSF88659">
    <property type="entry name" value="Sigma3 and sigma4 domains of RNA polymerase sigma factors"/>
    <property type="match status" value="1"/>
</dbReference>
<dbReference type="Proteomes" id="UP000326903">
    <property type="component" value="Unassembled WGS sequence"/>
</dbReference>
<dbReference type="InterPro" id="IPR014284">
    <property type="entry name" value="RNA_pol_sigma-70_dom"/>
</dbReference>
<dbReference type="NCBIfam" id="TIGR02937">
    <property type="entry name" value="sigma70-ECF"/>
    <property type="match status" value="1"/>
</dbReference>
<dbReference type="Pfam" id="PF04545">
    <property type="entry name" value="Sigma70_r4"/>
    <property type="match status" value="1"/>
</dbReference>
<evidence type="ECO:0000256" key="2">
    <source>
        <dbReference type="ARBA" id="ARBA00023015"/>
    </source>
</evidence>
<dbReference type="InterPro" id="IPR039425">
    <property type="entry name" value="RNA_pol_sigma-70-like"/>
</dbReference>
<dbReference type="InterPro" id="IPR036388">
    <property type="entry name" value="WH-like_DNA-bd_sf"/>
</dbReference>
<sequence length="181" mass="21009">MQDVKKYSEDELVHLLKNRDQSAFSYLYDNYSSVLYGVIYKMLENHELSEDVLQEAFIKIWNNFSNYDSDKGRLFTWMLNITRNLTIDTIRSKGYKKQSKIQNSENAVNNISDKANTAESFDALGIRKHLTLLKNDQKQIIDLAYFGGLTQEEISKTLDIPLGTVKTKMRTAIIELRKVLK</sequence>
<comment type="caution">
    <text evidence="8">The sequence shown here is derived from an EMBL/GenBank/DDBJ whole genome shotgun (WGS) entry which is preliminary data.</text>
</comment>
<organism evidence="8 9">
    <name type="scientific">Ginsengibacter hankyongi</name>
    <dbReference type="NCBI Taxonomy" id="2607284"/>
    <lineage>
        <taxon>Bacteria</taxon>
        <taxon>Pseudomonadati</taxon>
        <taxon>Bacteroidota</taxon>
        <taxon>Chitinophagia</taxon>
        <taxon>Chitinophagales</taxon>
        <taxon>Chitinophagaceae</taxon>
        <taxon>Ginsengibacter</taxon>
    </lineage>
</organism>
<keyword evidence="5" id="KW-0804">Transcription</keyword>
<dbReference type="AlphaFoldDB" id="A0A5J5ID39"/>
<dbReference type="GO" id="GO:0003677">
    <property type="term" value="F:DNA binding"/>
    <property type="evidence" value="ECO:0007669"/>
    <property type="project" value="UniProtKB-KW"/>
</dbReference>
<protein>
    <submittedName>
        <fullName evidence="8">Sigma-70 family RNA polymerase sigma factor</fullName>
    </submittedName>
</protein>
<name>A0A5J5ID39_9BACT</name>
<gene>
    <name evidence="8" type="ORF">FW778_17740</name>
</gene>
<dbReference type="EMBL" id="VYQF01000006">
    <property type="protein sequence ID" value="KAA9037270.1"/>
    <property type="molecule type" value="Genomic_DNA"/>
</dbReference>
<evidence type="ECO:0000259" key="6">
    <source>
        <dbReference type="Pfam" id="PF04542"/>
    </source>
</evidence>
<evidence type="ECO:0000313" key="8">
    <source>
        <dbReference type="EMBL" id="KAA9037270.1"/>
    </source>
</evidence>
<dbReference type="GO" id="GO:0016987">
    <property type="term" value="F:sigma factor activity"/>
    <property type="evidence" value="ECO:0007669"/>
    <property type="project" value="UniProtKB-KW"/>
</dbReference>
<dbReference type="Gene3D" id="1.10.1740.10">
    <property type="match status" value="1"/>
</dbReference>
<dbReference type="InterPro" id="IPR007627">
    <property type="entry name" value="RNA_pol_sigma70_r2"/>
</dbReference>
<dbReference type="RefSeq" id="WP_150416198.1">
    <property type="nucleotide sequence ID" value="NZ_VYQF01000006.1"/>
</dbReference>
<evidence type="ECO:0000313" key="9">
    <source>
        <dbReference type="Proteomes" id="UP000326903"/>
    </source>
</evidence>
<dbReference type="PANTHER" id="PTHR43133">
    <property type="entry name" value="RNA POLYMERASE ECF-TYPE SIGMA FACTO"/>
    <property type="match status" value="1"/>
</dbReference>
<feature type="domain" description="RNA polymerase sigma-70 region 2" evidence="6">
    <location>
        <begin position="27"/>
        <end position="93"/>
    </location>
</feature>
<dbReference type="InterPro" id="IPR013324">
    <property type="entry name" value="RNA_pol_sigma_r3/r4-like"/>
</dbReference>
<evidence type="ECO:0000256" key="1">
    <source>
        <dbReference type="ARBA" id="ARBA00010641"/>
    </source>
</evidence>
<evidence type="ECO:0000256" key="4">
    <source>
        <dbReference type="ARBA" id="ARBA00023125"/>
    </source>
</evidence>
<keyword evidence="2" id="KW-0805">Transcription regulation</keyword>
<dbReference type="PANTHER" id="PTHR43133:SF62">
    <property type="entry name" value="RNA POLYMERASE SIGMA FACTOR SIGZ"/>
    <property type="match status" value="1"/>
</dbReference>
<dbReference type="InterPro" id="IPR007630">
    <property type="entry name" value="RNA_pol_sigma70_r4"/>
</dbReference>